<dbReference type="CDD" id="cd04301">
    <property type="entry name" value="NAT_SF"/>
    <property type="match status" value="1"/>
</dbReference>
<sequence>MFTSLLHGLVRNIPKDLCGSMHSNHTEMVVLSDTMFNYFVVIVQSESSVDTISLFDNNNFFELSVCPISSSPLIKTMGVTADLNMRKGIKVVLNPTQEYFDQFQEWITETERWNYRRAEYKLWCTAFEKFWLYMAIDEENDECVSVVSLALQRNSDGKKLYSIGNYYCVPEWRGKGISNKLFVQVMKHVGKENCTLFGAVEMSSLYATRFNFSIMNEYWHNFADMDAADLVIPAMPNGFTCKKIEENDWEKLHEYDETICDLNRRKYMKSNLSTAGTIARLVTNETGKIVGFGAIKMATGNELILAPLYAESFDAATALMASILKGIPNLLSFTSLITIYPDANNDVPRLLSLISNDNFDSHQAYRHQFTKEMMDFPQHKIYGTDEVSHSPC</sequence>
<accession>A0AAE9F7C1</accession>
<dbReference type="EMBL" id="CP092624">
    <property type="protein sequence ID" value="UMM36009.1"/>
    <property type="molecule type" value="Genomic_DNA"/>
</dbReference>
<evidence type="ECO:0000313" key="2">
    <source>
        <dbReference type="EMBL" id="UMM36009.1"/>
    </source>
</evidence>
<proteinExistence type="predicted"/>
<dbReference type="SUPFAM" id="SSF55729">
    <property type="entry name" value="Acyl-CoA N-acyltransferases (Nat)"/>
    <property type="match status" value="1"/>
</dbReference>
<dbReference type="PANTHER" id="PTHR47408">
    <property type="entry name" value="PROTEIN CBG01304-RELATED"/>
    <property type="match status" value="1"/>
</dbReference>
<dbReference type="Proteomes" id="UP000829354">
    <property type="component" value="Chromosome V"/>
</dbReference>
<dbReference type="Pfam" id="PF00583">
    <property type="entry name" value="Acetyltransf_1"/>
    <property type="match status" value="1"/>
</dbReference>
<dbReference type="PANTHER" id="PTHR47408:SF1">
    <property type="entry name" value="N-ACETYLTRANSFERASE DOMAIN-CONTAINING PROTEIN"/>
    <property type="match status" value="1"/>
</dbReference>
<dbReference type="GO" id="GO:0016747">
    <property type="term" value="F:acyltransferase activity, transferring groups other than amino-acyl groups"/>
    <property type="evidence" value="ECO:0007669"/>
    <property type="project" value="InterPro"/>
</dbReference>
<dbReference type="InterPro" id="IPR041496">
    <property type="entry name" value="YitH/HolE_GNAT"/>
</dbReference>
<protein>
    <recommendedName>
        <fullName evidence="1">N-acetyltransferase domain-containing protein</fullName>
    </recommendedName>
</protein>
<dbReference type="InterPro" id="IPR016181">
    <property type="entry name" value="Acyl_CoA_acyltransferase"/>
</dbReference>
<keyword evidence="3" id="KW-1185">Reference proteome</keyword>
<name>A0AAE9F7C1_CAEBR</name>
<dbReference type="Gene3D" id="3.40.630.30">
    <property type="match status" value="1"/>
</dbReference>
<feature type="domain" description="N-acetyltransferase" evidence="1">
    <location>
        <begin position="90"/>
        <end position="235"/>
    </location>
</feature>
<evidence type="ECO:0000313" key="3">
    <source>
        <dbReference type="Proteomes" id="UP000829354"/>
    </source>
</evidence>
<gene>
    <name evidence="2" type="ORF">L5515_008359</name>
</gene>
<dbReference type="AlphaFoldDB" id="A0AAE9F7C1"/>
<dbReference type="PROSITE" id="PS51186">
    <property type="entry name" value="GNAT"/>
    <property type="match status" value="1"/>
</dbReference>
<dbReference type="Gene3D" id="3.40.630.90">
    <property type="match status" value="1"/>
</dbReference>
<evidence type="ECO:0000259" key="1">
    <source>
        <dbReference type="PROSITE" id="PS51186"/>
    </source>
</evidence>
<reference evidence="2 3" key="1">
    <citation type="submission" date="2022-04" db="EMBL/GenBank/DDBJ databases">
        <title>Chromosome-level reference genomes for two strains of Caenorhabditis briggsae: an improved platform for comparative genomics.</title>
        <authorList>
            <person name="Stevens L."/>
            <person name="Andersen E."/>
        </authorList>
    </citation>
    <scope>NUCLEOTIDE SEQUENCE [LARGE SCALE GENOMIC DNA]</scope>
    <source>
        <strain evidence="2">VX34</strain>
        <tissue evidence="2">Whole-organism</tissue>
    </source>
</reference>
<dbReference type="InterPro" id="IPR000182">
    <property type="entry name" value="GNAT_dom"/>
</dbReference>
<dbReference type="Pfam" id="PF18014">
    <property type="entry name" value="Acetyltransf_18"/>
    <property type="match status" value="1"/>
</dbReference>
<organism evidence="2 3">
    <name type="scientific">Caenorhabditis briggsae</name>
    <dbReference type="NCBI Taxonomy" id="6238"/>
    <lineage>
        <taxon>Eukaryota</taxon>
        <taxon>Metazoa</taxon>
        <taxon>Ecdysozoa</taxon>
        <taxon>Nematoda</taxon>
        <taxon>Chromadorea</taxon>
        <taxon>Rhabditida</taxon>
        <taxon>Rhabditina</taxon>
        <taxon>Rhabditomorpha</taxon>
        <taxon>Rhabditoidea</taxon>
        <taxon>Rhabditidae</taxon>
        <taxon>Peloderinae</taxon>
        <taxon>Caenorhabditis</taxon>
    </lineage>
</organism>